<evidence type="ECO:0000259" key="10">
    <source>
        <dbReference type="PROSITE" id="PS50067"/>
    </source>
</evidence>
<reference evidence="11 12" key="1">
    <citation type="submission" date="2015-02" db="EMBL/GenBank/DDBJ databases">
        <authorList>
            <person name="Chooi Y.-H."/>
        </authorList>
    </citation>
    <scope>NUCLEOTIDE SEQUENCE [LARGE SCALE GENOMIC DNA]</scope>
    <source>
        <strain evidence="11">E3</strain>
    </source>
</reference>
<dbReference type="InterPro" id="IPR027640">
    <property type="entry name" value="Kinesin-like_fam"/>
</dbReference>
<feature type="domain" description="Kinesin motor" evidence="10">
    <location>
        <begin position="330"/>
        <end position="682"/>
    </location>
</feature>
<keyword evidence="2 7" id="KW-0493">Microtubule</keyword>
<feature type="coiled-coil region" evidence="8">
    <location>
        <begin position="289"/>
        <end position="330"/>
    </location>
</feature>
<dbReference type="Gene3D" id="1.10.287.1490">
    <property type="match status" value="1"/>
</dbReference>
<protein>
    <recommendedName>
        <fullName evidence="7">Kinesin-like protein</fullName>
    </recommendedName>
</protein>
<dbReference type="SUPFAM" id="SSF52540">
    <property type="entry name" value="P-loop containing nucleoside triphosphate hydrolases"/>
    <property type="match status" value="1"/>
</dbReference>
<dbReference type="InterPro" id="IPR036961">
    <property type="entry name" value="Kinesin_motor_dom_sf"/>
</dbReference>
<dbReference type="AlphaFoldDB" id="A0A0G4IQU0"/>
<feature type="binding site" evidence="6">
    <location>
        <begin position="417"/>
        <end position="424"/>
    </location>
    <ligand>
        <name>ATP</name>
        <dbReference type="ChEBI" id="CHEBI:30616"/>
    </ligand>
</feature>
<dbReference type="PANTHER" id="PTHR47972:SF45">
    <property type="entry name" value="PROTEIN CLARET SEGREGATIONAL"/>
    <property type="match status" value="1"/>
</dbReference>
<name>A0A0G4IQU0_PLABS</name>
<dbReference type="GO" id="GO:0007018">
    <property type="term" value="P:microtubule-based movement"/>
    <property type="evidence" value="ECO:0007669"/>
    <property type="project" value="InterPro"/>
</dbReference>
<evidence type="ECO:0000313" key="12">
    <source>
        <dbReference type="Proteomes" id="UP000039324"/>
    </source>
</evidence>
<dbReference type="SMART" id="SM00129">
    <property type="entry name" value="KISc"/>
    <property type="match status" value="1"/>
</dbReference>
<proteinExistence type="inferred from homology"/>
<dbReference type="STRING" id="37360.A0A0G4IQU0"/>
<evidence type="ECO:0000256" key="8">
    <source>
        <dbReference type="SAM" id="Coils"/>
    </source>
</evidence>
<evidence type="ECO:0000256" key="4">
    <source>
        <dbReference type="ARBA" id="ARBA00022840"/>
    </source>
</evidence>
<evidence type="ECO:0000256" key="3">
    <source>
        <dbReference type="ARBA" id="ARBA00022741"/>
    </source>
</evidence>
<dbReference type="GO" id="GO:0005524">
    <property type="term" value="F:ATP binding"/>
    <property type="evidence" value="ECO:0007669"/>
    <property type="project" value="UniProtKB-UniRule"/>
</dbReference>
<evidence type="ECO:0000313" key="11">
    <source>
        <dbReference type="EMBL" id="CEO97529.1"/>
    </source>
</evidence>
<dbReference type="GO" id="GO:0005874">
    <property type="term" value="C:microtubule"/>
    <property type="evidence" value="ECO:0007669"/>
    <property type="project" value="UniProtKB-KW"/>
</dbReference>
<dbReference type="GO" id="GO:0008017">
    <property type="term" value="F:microtubule binding"/>
    <property type="evidence" value="ECO:0007669"/>
    <property type="project" value="InterPro"/>
</dbReference>
<feature type="compositionally biased region" description="Basic residues" evidence="9">
    <location>
        <begin position="55"/>
        <end position="66"/>
    </location>
</feature>
<organism evidence="11 12">
    <name type="scientific">Plasmodiophora brassicae</name>
    <name type="common">Clubroot disease agent</name>
    <dbReference type="NCBI Taxonomy" id="37360"/>
    <lineage>
        <taxon>Eukaryota</taxon>
        <taxon>Sar</taxon>
        <taxon>Rhizaria</taxon>
        <taxon>Endomyxa</taxon>
        <taxon>Phytomyxea</taxon>
        <taxon>Plasmodiophorida</taxon>
        <taxon>Plasmodiophoridae</taxon>
        <taxon>Plasmodiophora</taxon>
    </lineage>
</organism>
<dbReference type="OrthoDB" id="3176171at2759"/>
<feature type="compositionally biased region" description="Basic and acidic residues" evidence="9">
    <location>
        <begin position="109"/>
        <end position="126"/>
    </location>
</feature>
<feature type="region of interest" description="Disordered" evidence="9">
    <location>
        <begin position="37"/>
        <end position="140"/>
    </location>
</feature>
<keyword evidence="8" id="KW-0175">Coiled coil</keyword>
<evidence type="ECO:0000256" key="7">
    <source>
        <dbReference type="RuleBase" id="RU000394"/>
    </source>
</evidence>
<dbReference type="InterPro" id="IPR027417">
    <property type="entry name" value="P-loop_NTPase"/>
</dbReference>
<keyword evidence="5 6" id="KW-0505">Motor protein</keyword>
<evidence type="ECO:0000256" key="1">
    <source>
        <dbReference type="ARBA" id="ARBA00010899"/>
    </source>
</evidence>
<dbReference type="InterPro" id="IPR019821">
    <property type="entry name" value="Kinesin_motor_CS"/>
</dbReference>
<gene>
    <name evidence="11" type="ORF">PBRA_000874</name>
</gene>
<feature type="compositionally biased region" description="Basic and acidic residues" evidence="9">
    <location>
        <begin position="44"/>
        <end position="54"/>
    </location>
</feature>
<evidence type="ECO:0000256" key="2">
    <source>
        <dbReference type="ARBA" id="ARBA00022701"/>
    </source>
</evidence>
<dbReference type="Proteomes" id="UP000039324">
    <property type="component" value="Unassembled WGS sequence"/>
</dbReference>
<dbReference type="PROSITE" id="PS50067">
    <property type="entry name" value="KINESIN_MOTOR_2"/>
    <property type="match status" value="1"/>
</dbReference>
<dbReference type="EMBL" id="CDSF01000079">
    <property type="protein sequence ID" value="CEO97529.1"/>
    <property type="molecule type" value="Genomic_DNA"/>
</dbReference>
<comment type="similarity">
    <text evidence="1">Belongs to the TRAFAC class myosin-kinesin ATPase superfamily. Kinesin family. KIN-14 subfamily.</text>
</comment>
<dbReference type="Pfam" id="PF00225">
    <property type="entry name" value="Kinesin"/>
    <property type="match status" value="1"/>
</dbReference>
<dbReference type="OMA" id="WEDYLLI"/>
<accession>A0A0G4IQU0</accession>
<keyword evidence="12" id="KW-1185">Reference proteome</keyword>
<dbReference type="PROSITE" id="PS00411">
    <property type="entry name" value="KINESIN_MOTOR_1"/>
    <property type="match status" value="1"/>
</dbReference>
<dbReference type="GO" id="GO:0003777">
    <property type="term" value="F:microtubule motor activity"/>
    <property type="evidence" value="ECO:0007669"/>
    <property type="project" value="InterPro"/>
</dbReference>
<keyword evidence="4 6" id="KW-0067">ATP-binding</keyword>
<dbReference type="PANTHER" id="PTHR47972">
    <property type="entry name" value="KINESIN-LIKE PROTEIN KLP-3"/>
    <property type="match status" value="1"/>
</dbReference>
<dbReference type="PRINTS" id="PR00380">
    <property type="entry name" value="KINESINHEAVY"/>
</dbReference>
<sequence>MRSREARFESLFWEDYLLISESGGAVKHRRTLLESRRMLPKPKPVAERLAEMQKRPARGATAKRPRSGNENIELDRHTRLKTSNDSVSSKKPPVPSASAAPKKRLTPQELREKLSEVRTKLKDATHDVQSAQEQVSRADTRAQEAEERIRELKDLNSAAAATENELRSTIKKLTTTCDEHATEIESLKQQVVDSEKANAQLITANEELSRDKQTLQRQVDDLESSKQTLSEQIAALNEKVTTLQTECEGLCTKVSSGLELVCSLQQDLFMKSAQLTAAQSVSETQAGTIARLTSECKQHQERIEELVKASHEAEARRRELHNQVQELKGNIRVFCRVRPTVDGSAPASLSFTDLDTIEIKGRSDVSLDGSSSSRRQHVFTFDRVFNPASKQDDVWQEISQLCTSAIDGYKVVVFAYGQTGSGKTYTMEGPPASMQTDERGMIPRAISQIFSRAAQLAERHWTYKCTVSFFEIYNEYLVDLLVEGESSDDADLKIKHNVDGSTTVVGAAVEPVASEAEVFPLLSRAARRRSVAKTKLNDRSSRSHSIFQMTIYGHNSVLPLPILPWYFQLIGGSQVSGQDTVGVLNLVDLAGSERLKKSDSQGDTLKETQAINKSLSSLGDVIAALANGSKHVPYRNSKLTYLLQNCFGGDSKCLMFVSVSPEEENVHESLCSLRFASKVNSCHIGTARRSVKQSQ</sequence>
<evidence type="ECO:0000256" key="9">
    <source>
        <dbReference type="SAM" id="MobiDB-lite"/>
    </source>
</evidence>
<evidence type="ECO:0000256" key="6">
    <source>
        <dbReference type="PROSITE-ProRule" id="PRU00283"/>
    </source>
</evidence>
<dbReference type="Gene3D" id="3.40.850.10">
    <property type="entry name" value="Kinesin motor domain"/>
    <property type="match status" value="1"/>
</dbReference>
<evidence type="ECO:0000256" key="5">
    <source>
        <dbReference type="ARBA" id="ARBA00023175"/>
    </source>
</evidence>
<keyword evidence="3 6" id="KW-0547">Nucleotide-binding</keyword>
<dbReference type="InterPro" id="IPR001752">
    <property type="entry name" value="Kinesin_motor_dom"/>
</dbReference>
<feature type="compositionally biased region" description="Low complexity" evidence="9">
    <location>
        <begin position="86"/>
        <end position="100"/>
    </location>
</feature>